<dbReference type="GeneTree" id="ENSGT00950000183188"/>
<feature type="signal peptide" evidence="3">
    <location>
        <begin position="1"/>
        <end position="28"/>
    </location>
</feature>
<feature type="domain" description="PMEL/NMB N-terminal" evidence="5">
    <location>
        <begin position="58"/>
        <end position="232"/>
    </location>
</feature>
<evidence type="ECO:0000256" key="3">
    <source>
        <dbReference type="SAM" id="SignalP"/>
    </source>
</evidence>
<evidence type="ECO:0000256" key="2">
    <source>
        <dbReference type="SAM" id="Phobius"/>
    </source>
</evidence>
<dbReference type="AlphaFoldDB" id="A0A8C4SIF9"/>
<dbReference type="PANTHER" id="PTHR11861">
    <property type="entry name" value="MELANOCYTE PROTEIN PMEL 17-RELATED"/>
    <property type="match status" value="1"/>
</dbReference>
<reference evidence="6" key="1">
    <citation type="submission" date="2021-06" db="EMBL/GenBank/DDBJ databases">
        <authorList>
            <consortium name="Wellcome Sanger Institute Data Sharing"/>
        </authorList>
    </citation>
    <scope>NUCLEOTIDE SEQUENCE [LARGE SCALE GENOMIC DNA]</scope>
</reference>
<dbReference type="Pfam" id="PF20433">
    <property type="entry name" value="PKAT_KLD"/>
    <property type="match status" value="1"/>
</dbReference>
<feature type="region of interest" description="Disordered" evidence="1">
    <location>
        <begin position="326"/>
        <end position="349"/>
    </location>
</feature>
<keyword evidence="2" id="KW-0472">Membrane</keyword>
<reference evidence="6" key="3">
    <citation type="submission" date="2025-09" db="UniProtKB">
        <authorList>
            <consortium name="Ensembl"/>
        </authorList>
    </citation>
    <scope>IDENTIFICATION</scope>
</reference>
<dbReference type="PANTHER" id="PTHR11861:SF11">
    <property type="entry name" value="TRANSMEMBRANE GLYCOPROTEIN NMB"/>
    <property type="match status" value="1"/>
</dbReference>
<gene>
    <name evidence="6" type="primary">GPNMB</name>
    <name evidence="6" type="synonym">gpnmb</name>
</gene>
<name>A0A8C4SIF9_ERPCA</name>
<dbReference type="Pfam" id="PF26141">
    <property type="entry name" value="PMEL_NMB_N"/>
    <property type="match status" value="1"/>
</dbReference>
<dbReference type="Gene3D" id="2.60.40.10">
    <property type="entry name" value="Immunoglobulins"/>
    <property type="match status" value="1"/>
</dbReference>
<keyword evidence="2" id="KW-1133">Transmembrane helix</keyword>
<reference evidence="6" key="2">
    <citation type="submission" date="2025-08" db="UniProtKB">
        <authorList>
            <consortium name="Ensembl"/>
        </authorList>
    </citation>
    <scope>IDENTIFICATION</scope>
</reference>
<keyword evidence="2" id="KW-0812">Transmembrane</keyword>
<dbReference type="InterPro" id="IPR013783">
    <property type="entry name" value="Ig-like_fold"/>
</dbReference>
<evidence type="ECO:0000256" key="1">
    <source>
        <dbReference type="SAM" id="MobiDB-lite"/>
    </source>
</evidence>
<dbReference type="GO" id="GO:0007155">
    <property type="term" value="P:cell adhesion"/>
    <property type="evidence" value="ECO:0007669"/>
    <property type="project" value="TreeGrafter"/>
</dbReference>
<dbReference type="CDD" id="cd00146">
    <property type="entry name" value="PKD"/>
    <property type="match status" value="1"/>
</dbReference>
<keyword evidence="7" id="KW-1185">Reference proteome</keyword>
<feature type="chain" id="PRO_5034629448" evidence="3">
    <location>
        <begin position="29"/>
        <end position="570"/>
    </location>
</feature>
<dbReference type="Ensembl" id="ENSECRT00000017415.1">
    <property type="protein sequence ID" value="ENSECRP00000017087.1"/>
    <property type="gene ID" value="ENSECRG00000011377.1"/>
</dbReference>
<dbReference type="Proteomes" id="UP000694620">
    <property type="component" value="Chromosome 13"/>
</dbReference>
<dbReference type="InterPro" id="IPR035986">
    <property type="entry name" value="PKD_dom_sf"/>
</dbReference>
<organism evidence="6 7">
    <name type="scientific">Erpetoichthys calabaricus</name>
    <name type="common">Rope fish</name>
    <name type="synonym">Calamoichthys calabaricus</name>
    <dbReference type="NCBI Taxonomy" id="27687"/>
    <lineage>
        <taxon>Eukaryota</taxon>
        <taxon>Metazoa</taxon>
        <taxon>Chordata</taxon>
        <taxon>Craniata</taxon>
        <taxon>Vertebrata</taxon>
        <taxon>Euteleostomi</taxon>
        <taxon>Actinopterygii</taxon>
        <taxon>Polypteriformes</taxon>
        <taxon>Polypteridae</taxon>
        <taxon>Erpetoichthys</taxon>
    </lineage>
</organism>
<sequence>MSKESAAMGRLPWVCCLLIFALFVAVDTHKRVSDVMPSGSLRGAKNSQHIKGWAPDTNAWNEELYPCINHNHRRRRGNFSIQLTSDSPALIGSNITFTARVMFSRCPKEDDRGNVLYDRECDDAESLQSRSGYNWTSSLDDYGYSNCTGILCNVFPDGRPFPQHSDWRRHSFVYVWHTMGQYFQTTGGPVSSVSLNTSSFALGTQLLEVLVYVKKEHRRNIPIANTTDLYAIVDFIPLFVNISQKNDRNASDYIFIKDANVLFTAVLHDPSHYLSNAVVLYQINFGDNRTVNSLNSSFSHIYRLEGNVTVNVTVEAIIPVPCGPPTPTPVVPTSGSPSTTTDEPFTTTLPLSTTTASVTSSAPTTEPFLDGWISNCSIHRFGNFKADLTIVAGVVAVDSVQMTRMVEISTIPVTSVAVDFLVLCNGSVPTSVCTTIMDSTCASVKDITCDDVQSSDQCQLVVHRSFNQSGIFCVNFTLSDAASLALTSLFVDIQTENGSVPAAGYVLTAVPVLAVFAVVIYVLNKRYKRYKPVTEVPNVGLAVYFSQLKASFFSGNEENNPLLQTKPSSV</sequence>
<accession>A0A8C4SIF9</accession>
<evidence type="ECO:0000313" key="7">
    <source>
        <dbReference type="Proteomes" id="UP000694620"/>
    </source>
</evidence>
<dbReference type="SUPFAM" id="SSF49299">
    <property type="entry name" value="PKD domain"/>
    <property type="match status" value="1"/>
</dbReference>
<keyword evidence="3" id="KW-0732">Signal</keyword>
<dbReference type="GO" id="GO:0005178">
    <property type="term" value="F:integrin binding"/>
    <property type="evidence" value="ECO:0007669"/>
    <property type="project" value="TreeGrafter"/>
</dbReference>
<protein>
    <submittedName>
        <fullName evidence="6">Glycoprotein nmb</fullName>
    </submittedName>
</protein>
<evidence type="ECO:0000259" key="4">
    <source>
        <dbReference type="Pfam" id="PF20433"/>
    </source>
</evidence>
<proteinExistence type="predicted"/>
<dbReference type="GO" id="GO:0005886">
    <property type="term" value="C:plasma membrane"/>
    <property type="evidence" value="ECO:0007669"/>
    <property type="project" value="TreeGrafter"/>
</dbReference>
<feature type="domain" description="PKAT KLD" evidence="4">
    <location>
        <begin position="424"/>
        <end position="473"/>
    </location>
</feature>
<feature type="compositionally biased region" description="Low complexity" evidence="1">
    <location>
        <begin position="331"/>
        <end position="349"/>
    </location>
</feature>
<dbReference type="InterPro" id="IPR045219">
    <property type="entry name" value="PKAT"/>
</dbReference>
<evidence type="ECO:0000313" key="6">
    <source>
        <dbReference type="Ensembl" id="ENSECRP00000017087.1"/>
    </source>
</evidence>
<feature type="transmembrane region" description="Helical" evidence="2">
    <location>
        <begin position="502"/>
        <end position="523"/>
    </location>
</feature>
<dbReference type="InterPro" id="IPR046846">
    <property type="entry name" value="PKAT_KLD"/>
</dbReference>
<dbReference type="InterPro" id="IPR059017">
    <property type="entry name" value="PMEL_NMB_N"/>
</dbReference>
<evidence type="ECO:0000259" key="5">
    <source>
        <dbReference type="Pfam" id="PF26141"/>
    </source>
</evidence>